<evidence type="ECO:0000256" key="4">
    <source>
        <dbReference type="ARBA" id="ARBA00023242"/>
    </source>
</evidence>
<dbReference type="PANTHER" id="PTHR10507">
    <property type="entry name" value="CDC45-RELATED PROTEIN"/>
    <property type="match status" value="1"/>
</dbReference>
<evidence type="ECO:0000313" key="7">
    <source>
        <dbReference type="EMBL" id="SSD61663.1"/>
    </source>
</evidence>
<feature type="compositionally biased region" description="Polar residues" evidence="6">
    <location>
        <begin position="149"/>
        <end position="160"/>
    </location>
</feature>
<dbReference type="GO" id="GO:0006270">
    <property type="term" value="P:DNA replication initiation"/>
    <property type="evidence" value="ECO:0007669"/>
    <property type="project" value="InterPro"/>
</dbReference>
<dbReference type="GO" id="GO:0003697">
    <property type="term" value="F:single-stranded DNA binding"/>
    <property type="evidence" value="ECO:0007669"/>
    <property type="project" value="TreeGrafter"/>
</dbReference>
<accession>A0A376BAF2</accession>
<dbReference type="VEuPathDB" id="FungiDB:SCODWIG_03424"/>
<dbReference type="Proteomes" id="UP000262825">
    <property type="component" value="Unassembled WGS sequence"/>
</dbReference>
<evidence type="ECO:0000256" key="1">
    <source>
        <dbReference type="ARBA" id="ARBA00004123"/>
    </source>
</evidence>
<dbReference type="GO" id="GO:0000727">
    <property type="term" value="P:double-strand break repair via break-induced replication"/>
    <property type="evidence" value="ECO:0007669"/>
    <property type="project" value="TreeGrafter"/>
</dbReference>
<sequence>MLTRLFKTQLIQLQLVPVFGYTELREHYMKMDEDIKNVILVGCGGMVDLESFLSNDDDDDPINRSVYILDTHRPWNLDNIFGSENIICFDDNTIDDELQNEKSAYQKLSQLLEEEDDEEEEDEEEKDEEEEDDEEEETEREEGDDNEEAISSSNDENSNSKTEDLGIEKDEGDQGEDESDPKLRKRSNKNDSGKTKKRKKMKGIIHQLEKTIQKYYTQGTTISNSLSVQIYSLVSLLGETDMDYLWLTIIGATSLDNTYPQVYNKLFPLLEDESKRLVTNTSAEMTKTPDTVKINIEQDYYLYLLRYSTLYNSFFYSNYVNAKLGLWNENGKRKLHKMFARMGISLIEAQKHWLYMNNDIKKELGNIFRNNLDIYGLQDIIRDAFIKIAGYRSSISAFEFVEGINALLEVGDSSGDVSSNANRDKTVDNDYLPIDEVLEKRSKQWISNFWESWDALDARDHMKLQNGINRAKLLQAIVFNTGVTILEKKLIKNLRIYRLCVLQDGPDLESYRNPLTLLRLGNWLLDCCAEGSDDRSLLPLVLAALDTTTDTYLCAGMAPKYPRGLALERTEPTLNNFSVAFQLVATEINAKVKIDNFESSILEIRRDDLSPFLEKLTLSGLL</sequence>
<gene>
    <name evidence="7" type="ORF">SCODWIG_03424</name>
</gene>
<dbReference type="EMBL" id="UFAJ01000818">
    <property type="protein sequence ID" value="SSD61663.1"/>
    <property type="molecule type" value="Genomic_DNA"/>
</dbReference>
<dbReference type="PANTHER" id="PTHR10507:SF0">
    <property type="entry name" value="CELL DIVISION CONTROL PROTEIN 45 HOMOLOG"/>
    <property type="match status" value="1"/>
</dbReference>
<dbReference type="Pfam" id="PF02724">
    <property type="entry name" value="CDC45"/>
    <property type="match status" value="1"/>
</dbReference>
<evidence type="ECO:0000256" key="3">
    <source>
        <dbReference type="ARBA" id="ARBA00022705"/>
    </source>
</evidence>
<feature type="region of interest" description="Disordered" evidence="6">
    <location>
        <begin position="111"/>
        <end position="202"/>
    </location>
</feature>
<dbReference type="GO" id="GO:0003688">
    <property type="term" value="F:DNA replication origin binding"/>
    <property type="evidence" value="ECO:0007669"/>
    <property type="project" value="TreeGrafter"/>
</dbReference>
<evidence type="ECO:0000313" key="8">
    <source>
        <dbReference type="Proteomes" id="UP000262825"/>
    </source>
</evidence>
<feature type="compositionally biased region" description="Acidic residues" evidence="6">
    <location>
        <begin position="112"/>
        <end position="148"/>
    </location>
</feature>
<evidence type="ECO:0000256" key="2">
    <source>
        <dbReference type="ARBA" id="ARBA00010727"/>
    </source>
</evidence>
<keyword evidence="4" id="KW-0539">Nucleus</keyword>
<dbReference type="AlphaFoldDB" id="A0A376BAF2"/>
<comment type="similarity">
    <text evidence="2">Belongs to the CDC45 family.</text>
</comment>
<keyword evidence="3" id="KW-0235">DNA replication</keyword>
<evidence type="ECO:0000256" key="6">
    <source>
        <dbReference type="SAM" id="MobiDB-lite"/>
    </source>
</evidence>
<keyword evidence="5" id="KW-0131">Cell cycle</keyword>
<dbReference type="GO" id="GO:0003682">
    <property type="term" value="F:chromatin binding"/>
    <property type="evidence" value="ECO:0007669"/>
    <property type="project" value="TreeGrafter"/>
</dbReference>
<reference evidence="8" key="1">
    <citation type="submission" date="2018-06" db="EMBL/GenBank/DDBJ databases">
        <authorList>
            <person name="Guldener U."/>
        </authorList>
    </citation>
    <scope>NUCLEOTIDE SEQUENCE [LARGE SCALE GENOMIC DNA]</scope>
    <source>
        <strain evidence="8">UTAD17</strain>
    </source>
</reference>
<name>A0A376BAF2_9ASCO</name>
<keyword evidence="7" id="KW-0132">Cell division</keyword>
<comment type="subcellular location">
    <subcellularLocation>
        <location evidence="1">Nucleus</location>
    </subcellularLocation>
</comment>
<protein>
    <submittedName>
        <fullName evidence="7">Related to Cell division control protein 45</fullName>
    </submittedName>
</protein>
<dbReference type="InterPro" id="IPR003874">
    <property type="entry name" value="CDC45"/>
</dbReference>
<organism evidence="7 8">
    <name type="scientific">Saccharomycodes ludwigii</name>
    <dbReference type="NCBI Taxonomy" id="36035"/>
    <lineage>
        <taxon>Eukaryota</taxon>
        <taxon>Fungi</taxon>
        <taxon>Dikarya</taxon>
        <taxon>Ascomycota</taxon>
        <taxon>Saccharomycotina</taxon>
        <taxon>Saccharomycetes</taxon>
        <taxon>Saccharomycodales</taxon>
        <taxon>Saccharomycodaceae</taxon>
        <taxon>Saccharomycodes</taxon>
    </lineage>
</organism>
<dbReference type="GO" id="GO:0031261">
    <property type="term" value="C:DNA replication preinitiation complex"/>
    <property type="evidence" value="ECO:0007669"/>
    <property type="project" value="TreeGrafter"/>
</dbReference>
<evidence type="ECO:0000256" key="5">
    <source>
        <dbReference type="ARBA" id="ARBA00023306"/>
    </source>
</evidence>
<dbReference type="GO" id="GO:1902977">
    <property type="term" value="P:mitotic DNA replication preinitiation complex assembly"/>
    <property type="evidence" value="ECO:0007669"/>
    <property type="project" value="TreeGrafter"/>
</dbReference>
<feature type="compositionally biased region" description="Acidic residues" evidence="6">
    <location>
        <begin position="170"/>
        <end position="179"/>
    </location>
</feature>
<proteinExistence type="inferred from homology"/>
<keyword evidence="8" id="KW-1185">Reference proteome</keyword>
<dbReference type="GO" id="GO:0051301">
    <property type="term" value="P:cell division"/>
    <property type="evidence" value="ECO:0007669"/>
    <property type="project" value="UniProtKB-KW"/>
</dbReference>